<reference evidence="2" key="1">
    <citation type="journal article" date="2023" name="G3 (Bethesda)">
        <title>A reference genome for the long-term kleptoplast-retaining sea slug Elysia crispata morphotype clarki.</title>
        <authorList>
            <person name="Eastman K.E."/>
            <person name="Pendleton A.L."/>
            <person name="Shaikh M.A."/>
            <person name="Suttiyut T."/>
            <person name="Ogas R."/>
            <person name="Tomko P."/>
            <person name="Gavelis G."/>
            <person name="Widhalm J.R."/>
            <person name="Wisecaver J.H."/>
        </authorList>
    </citation>
    <scope>NUCLEOTIDE SEQUENCE</scope>
    <source>
        <strain evidence="2">ECLA1</strain>
    </source>
</reference>
<comment type="caution">
    <text evidence="2">The sequence shown here is derived from an EMBL/GenBank/DDBJ whole genome shotgun (WGS) entry which is preliminary data.</text>
</comment>
<feature type="region of interest" description="Disordered" evidence="1">
    <location>
        <begin position="31"/>
        <end position="62"/>
    </location>
</feature>
<organism evidence="2 3">
    <name type="scientific">Elysia crispata</name>
    <name type="common">lettuce slug</name>
    <dbReference type="NCBI Taxonomy" id="231223"/>
    <lineage>
        <taxon>Eukaryota</taxon>
        <taxon>Metazoa</taxon>
        <taxon>Spiralia</taxon>
        <taxon>Lophotrochozoa</taxon>
        <taxon>Mollusca</taxon>
        <taxon>Gastropoda</taxon>
        <taxon>Heterobranchia</taxon>
        <taxon>Euthyneura</taxon>
        <taxon>Panpulmonata</taxon>
        <taxon>Sacoglossa</taxon>
        <taxon>Placobranchoidea</taxon>
        <taxon>Plakobranchidae</taxon>
        <taxon>Elysia</taxon>
    </lineage>
</organism>
<feature type="compositionally biased region" description="Basic and acidic residues" evidence="1">
    <location>
        <begin position="45"/>
        <end position="57"/>
    </location>
</feature>
<name>A0AAE1EBG7_9GAST</name>
<protein>
    <submittedName>
        <fullName evidence="2">Uncharacterized protein</fullName>
    </submittedName>
</protein>
<evidence type="ECO:0000256" key="1">
    <source>
        <dbReference type="SAM" id="MobiDB-lite"/>
    </source>
</evidence>
<evidence type="ECO:0000313" key="2">
    <source>
        <dbReference type="EMBL" id="KAK3800867.1"/>
    </source>
</evidence>
<keyword evidence="3" id="KW-1185">Reference proteome</keyword>
<evidence type="ECO:0000313" key="3">
    <source>
        <dbReference type="Proteomes" id="UP001283361"/>
    </source>
</evidence>
<dbReference type="EMBL" id="JAWDGP010000410">
    <property type="protein sequence ID" value="KAK3800867.1"/>
    <property type="molecule type" value="Genomic_DNA"/>
</dbReference>
<gene>
    <name evidence="2" type="ORF">RRG08_008621</name>
</gene>
<accession>A0AAE1EBG7</accession>
<dbReference type="AlphaFoldDB" id="A0AAE1EBG7"/>
<dbReference type="Proteomes" id="UP001283361">
    <property type="component" value="Unassembled WGS sequence"/>
</dbReference>
<proteinExistence type="predicted"/>
<sequence length="254" mass="27884">MSARADLPALQSGLNRKEAFATRPRRYGTGLRHGFAFGKSQGLPEGKRAEEKIEGKCRPPQQGGVELLMDVKRKRSFHDNSVSSITRPQNARLVVLSKKPLTDMMGIFSSEDESGLSRAGSRPGLQLKMADVNRCPKGRNLDRPKCSPDMPISQDVNLNKLPVSGTVGSRCVAIYRLPCPERAYGSQSDWFLVHIDSIDTGAGIRLSKFHGVGMNECVNYEKAGVNIGYWCKKETYKVASNFKISATSALAKAH</sequence>